<dbReference type="InterPro" id="IPR002350">
    <property type="entry name" value="Kazal_dom"/>
</dbReference>
<dbReference type="InterPro" id="IPR001239">
    <property type="entry name" value="Prot_inh_Kazal-m"/>
</dbReference>
<dbReference type="GO" id="GO:0007286">
    <property type="term" value="P:spermatid development"/>
    <property type="evidence" value="ECO:0007669"/>
    <property type="project" value="InterPro"/>
</dbReference>
<evidence type="ECO:0000256" key="5">
    <source>
        <dbReference type="ARBA" id="ARBA00023157"/>
    </source>
</evidence>
<reference evidence="7 8" key="1">
    <citation type="submission" date="2014-04" db="EMBL/GenBank/DDBJ databases">
        <title>Genome evolution of avian class.</title>
        <authorList>
            <person name="Zhang G."/>
            <person name="Li C."/>
        </authorList>
    </citation>
    <scope>NUCLEOTIDE SEQUENCE [LARGE SCALE GENOMIC DNA]</scope>
    <source>
        <strain evidence="7">BGI_N334</strain>
    </source>
</reference>
<dbReference type="EMBL" id="KK481547">
    <property type="protein sequence ID" value="KFQ60632.1"/>
    <property type="molecule type" value="Genomic_DNA"/>
</dbReference>
<comment type="subcellular location">
    <subcellularLocation>
        <location evidence="1">Secreted</location>
    </subcellularLocation>
</comment>
<keyword evidence="2" id="KW-0964">Secreted</keyword>
<evidence type="ECO:0000256" key="1">
    <source>
        <dbReference type="ARBA" id="ARBA00004613"/>
    </source>
</evidence>
<protein>
    <submittedName>
        <fullName evidence="7">Trypsin inhibitor ClTI-1</fullName>
    </submittedName>
</protein>
<dbReference type="PRINTS" id="PR00290">
    <property type="entry name" value="KAZALINHBTR"/>
</dbReference>
<dbReference type="PANTHER" id="PTHR47608:SF1">
    <property type="entry name" value="SERINE PROTEASE INHIBITOR KAZAL-TYPE 2"/>
    <property type="match status" value="1"/>
</dbReference>
<dbReference type="SMART" id="SM00280">
    <property type="entry name" value="KAZAL"/>
    <property type="match status" value="1"/>
</dbReference>
<dbReference type="Gene3D" id="3.30.60.30">
    <property type="match status" value="1"/>
</dbReference>
<dbReference type="InterPro" id="IPR042167">
    <property type="entry name" value="SPINK2"/>
</dbReference>
<feature type="non-terminal residue" evidence="7">
    <location>
        <position position="36"/>
    </location>
</feature>
<dbReference type="Pfam" id="PF00050">
    <property type="entry name" value="Kazal_1"/>
    <property type="match status" value="1"/>
</dbReference>
<sequence length="36" mass="3889">PACYKYGVPGCPRDYNPVCGTDGETYSNECVLCLSN</sequence>
<evidence type="ECO:0000256" key="3">
    <source>
        <dbReference type="ARBA" id="ARBA00022690"/>
    </source>
</evidence>
<dbReference type="InterPro" id="IPR036058">
    <property type="entry name" value="Kazal_dom_sf"/>
</dbReference>
<organism evidence="7 8">
    <name type="scientific">Pelecanus crispus</name>
    <name type="common">Dalmatian pelican</name>
    <dbReference type="NCBI Taxonomy" id="36300"/>
    <lineage>
        <taxon>Eukaryota</taxon>
        <taxon>Metazoa</taxon>
        <taxon>Chordata</taxon>
        <taxon>Craniata</taxon>
        <taxon>Vertebrata</taxon>
        <taxon>Euteleostomi</taxon>
        <taxon>Archelosauria</taxon>
        <taxon>Archosauria</taxon>
        <taxon>Dinosauria</taxon>
        <taxon>Saurischia</taxon>
        <taxon>Theropoda</taxon>
        <taxon>Coelurosauria</taxon>
        <taxon>Aves</taxon>
        <taxon>Neognathae</taxon>
        <taxon>Neoaves</taxon>
        <taxon>Aequornithes</taxon>
        <taxon>Pelecaniformes</taxon>
        <taxon>Pelecanidae</taxon>
        <taxon>Pelecanus</taxon>
    </lineage>
</organism>
<evidence type="ECO:0000313" key="8">
    <source>
        <dbReference type="Proteomes" id="UP000054150"/>
    </source>
</evidence>
<dbReference type="Proteomes" id="UP000054150">
    <property type="component" value="Unassembled WGS sequence"/>
</dbReference>
<name>A0A091SPI7_PELCR</name>
<evidence type="ECO:0000259" key="6">
    <source>
        <dbReference type="PROSITE" id="PS51465"/>
    </source>
</evidence>
<keyword evidence="4" id="KW-0722">Serine protease inhibitor</keyword>
<keyword evidence="3" id="KW-0646">Protease inhibitor</keyword>
<feature type="non-terminal residue" evidence="7">
    <location>
        <position position="1"/>
    </location>
</feature>
<dbReference type="GO" id="GO:0004867">
    <property type="term" value="F:serine-type endopeptidase inhibitor activity"/>
    <property type="evidence" value="ECO:0007669"/>
    <property type="project" value="UniProtKB-KW"/>
</dbReference>
<dbReference type="SUPFAM" id="SSF100895">
    <property type="entry name" value="Kazal-type serine protease inhibitors"/>
    <property type="match status" value="1"/>
</dbReference>
<gene>
    <name evidence="7" type="ORF">N334_14104</name>
</gene>
<feature type="domain" description="Kazal-like" evidence="6">
    <location>
        <begin position="1"/>
        <end position="36"/>
    </location>
</feature>
<evidence type="ECO:0000313" key="7">
    <source>
        <dbReference type="EMBL" id="KFQ60632.1"/>
    </source>
</evidence>
<dbReference type="PANTHER" id="PTHR47608">
    <property type="entry name" value="SERINE PROTEASE INHIBITOR KAZAL-TYPE 2, SPINK2"/>
    <property type="match status" value="1"/>
</dbReference>
<dbReference type="PROSITE" id="PS00282">
    <property type="entry name" value="KAZAL_1"/>
    <property type="match status" value="1"/>
</dbReference>
<proteinExistence type="predicted"/>
<accession>A0A091SPI7</accession>
<dbReference type="PROSITE" id="PS51465">
    <property type="entry name" value="KAZAL_2"/>
    <property type="match status" value="1"/>
</dbReference>
<evidence type="ECO:0000256" key="2">
    <source>
        <dbReference type="ARBA" id="ARBA00022525"/>
    </source>
</evidence>
<dbReference type="AlphaFoldDB" id="A0A091SPI7"/>
<keyword evidence="8" id="KW-1185">Reference proteome</keyword>
<dbReference type="GO" id="GO:0005576">
    <property type="term" value="C:extracellular region"/>
    <property type="evidence" value="ECO:0007669"/>
    <property type="project" value="UniProtKB-SubCell"/>
</dbReference>
<keyword evidence="5" id="KW-1015">Disulfide bond</keyword>
<evidence type="ECO:0000256" key="4">
    <source>
        <dbReference type="ARBA" id="ARBA00022900"/>
    </source>
</evidence>